<evidence type="ECO:0000256" key="4">
    <source>
        <dbReference type="ARBA" id="ARBA00022692"/>
    </source>
</evidence>
<keyword evidence="6 7" id="KW-0472">Membrane</keyword>
<evidence type="ECO:0000256" key="6">
    <source>
        <dbReference type="ARBA" id="ARBA00023136"/>
    </source>
</evidence>
<keyword evidence="4 7" id="KW-0812">Transmembrane</keyword>
<evidence type="ECO:0000313" key="9">
    <source>
        <dbReference type="Proteomes" id="UP001230426"/>
    </source>
</evidence>
<evidence type="ECO:0000256" key="5">
    <source>
        <dbReference type="ARBA" id="ARBA00022989"/>
    </source>
</evidence>
<dbReference type="InterPro" id="IPR032808">
    <property type="entry name" value="DoxX"/>
</dbReference>
<feature type="transmembrane region" description="Helical" evidence="7">
    <location>
        <begin position="12"/>
        <end position="35"/>
    </location>
</feature>
<keyword evidence="3" id="KW-1003">Cell membrane</keyword>
<evidence type="ECO:0000256" key="7">
    <source>
        <dbReference type="SAM" id="Phobius"/>
    </source>
</evidence>
<proteinExistence type="inferred from homology"/>
<keyword evidence="5 7" id="KW-1133">Transmembrane helix</keyword>
<evidence type="ECO:0000256" key="3">
    <source>
        <dbReference type="ARBA" id="ARBA00022475"/>
    </source>
</evidence>
<comment type="similarity">
    <text evidence="2">Belongs to the DoxX family.</text>
</comment>
<sequence length="140" mass="14781">MKSVEPATPYVLSVFRIVVALLFACHGAAKIFGAFGAEAVSVGSWPHWYGGVIELFGGILLILGLGTRITALICSGEMAYAYFVVHQPKALWPLENDGELAAVYSWAFLLIAVTGPGAWALDTWLGRTRGQASATPVGAA</sequence>
<dbReference type="InterPro" id="IPR051907">
    <property type="entry name" value="DoxX-like_oxidoreductase"/>
</dbReference>
<evidence type="ECO:0000313" key="8">
    <source>
        <dbReference type="EMBL" id="MDP9869749.1"/>
    </source>
</evidence>
<evidence type="ECO:0000256" key="2">
    <source>
        <dbReference type="ARBA" id="ARBA00006679"/>
    </source>
</evidence>
<comment type="subcellular location">
    <subcellularLocation>
        <location evidence="1">Cell membrane</location>
        <topology evidence="1">Multi-pass membrane protein</topology>
    </subcellularLocation>
</comment>
<comment type="caution">
    <text evidence="8">The sequence shown here is derived from an EMBL/GenBank/DDBJ whole genome shotgun (WGS) entry which is preliminary data.</text>
</comment>
<feature type="transmembrane region" description="Helical" evidence="7">
    <location>
        <begin position="55"/>
        <end position="83"/>
    </location>
</feature>
<dbReference type="PANTHER" id="PTHR33452">
    <property type="entry name" value="OXIDOREDUCTASE CATD-RELATED"/>
    <property type="match status" value="1"/>
</dbReference>
<dbReference type="Proteomes" id="UP001230426">
    <property type="component" value="Unassembled WGS sequence"/>
</dbReference>
<evidence type="ECO:0000256" key="1">
    <source>
        <dbReference type="ARBA" id="ARBA00004651"/>
    </source>
</evidence>
<dbReference type="Pfam" id="PF07681">
    <property type="entry name" value="DoxX"/>
    <property type="match status" value="1"/>
</dbReference>
<organism evidence="8 9">
    <name type="scientific">Streptosporangium brasiliense</name>
    <dbReference type="NCBI Taxonomy" id="47480"/>
    <lineage>
        <taxon>Bacteria</taxon>
        <taxon>Bacillati</taxon>
        <taxon>Actinomycetota</taxon>
        <taxon>Actinomycetes</taxon>
        <taxon>Streptosporangiales</taxon>
        <taxon>Streptosporangiaceae</taxon>
        <taxon>Streptosporangium</taxon>
    </lineage>
</organism>
<gene>
    <name evidence="8" type="ORF">J2S55_009015</name>
</gene>
<dbReference type="EMBL" id="JAUSRB010000002">
    <property type="protein sequence ID" value="MDP9869749.1"/>
    <property type="molecule type" value="Genomic_DNA"/>
</dbReference>
<dbReference type="PANTHER" id="PTHR33452:SF4">
    <property type="entry name" value="BLL4328 PROTEIN"/>
    <property type="match status" value="1"/>
</dbReference>
<reference evidence="8 9" key="1">
    <citation type="submission" date="2023-07" db="EMBL/GenBank/DDBJ databases">
        <title>Sequencing the genomes of 1000 actinobacteria strains.</title>
        <authorList>
            <person name="Klenk H.-P."/>
        </authorList>
    </citation>
    <scope>NUCLEOTIDE SEQUENCE [LARGE SCALE GENOMIC DNA]</scope>
    <source>
        <strain evidence="8 9">DSM 44109</strain>
    </source>
</reference>
<accession>A0ABT9RLZ5</accession>
<dbReference type="RefSeq" id="WP_306874024.1">
    <property type="nucleotide sequence ID" value="NZ_JAUSRB010000002.1"/>
</dbReference>
<protein>
    <submittedName>
        <fullName evidence="8">Oxidoreductase</fullName>
    </submittedName>
</protein>
<keyword evidence="9" id="KW-1185">Reference proteome</keyword>
<name>A0ABT9RLZ5_9ACTN</name>